<dbReference type="CDD" id="cd02440">
    <property type="entry name" value="AdoMet_MTases"/>
    <property type="match status" value="1"/>
</dbReference>
<dbReference type="EnsemblMetazoa" id="XM_011662435">
    <property type="protein sequence ID" value="XP_011660737"/>
    <property type="gene ID" value="LOC763143"/>
</dbReference>
<sequence>MATPRIRNPLLRAVHEHNTDERFKRYNLRKYYDVEKWYRCDVTKLPEWLSSKFVQSSIDRRTELFLDGCYEKSGWLMTQMWHSLAKAALAFFMSTTSVNGFLKRGSMFVFSRDQIQRLLGVTADWKAERVIDLGAGDGEVTKEVDFMFQEVYTTEASWTMQWRLSQRGYKILPIDGWSQEKTGHAYDMVCCLNLLDRCDQPLVLLRDIRESLSPSGVVVMAVVLPFKQFVEYGSGQNRPSEVIEVQGETWEEQVHHLVQGVFQPAGFQVRSFSRVPYLCEGDATQPFYHLDDALFVLEKSEDARSNEKERSEGAPSSSFSMVEER</sequence>
<dbReference type="AlphaFoldDB" id="A0A7M7HHW9"/>
<reference evidence="2" key="2">
    <citation type="submission" date="2021-01" db="UniProtKB">
        <authorList>
            <consortium name="EnsemblMetazoa"/>
        </authorList>
    </citation>
    <scope>IDENTIFICATION</scope>
</reference>
<organism evidence="2 3">
    <name type="scientific">Strongylocentrotus purpuratus</name>
    <name type="common">Purple sea urchin</name>
    <dbReference type="NCBI Taxonomy" id="7668"/>
    <lineage>
        <taxon>Eukaryota</taxon>
        <taxon>Metazoa</taxon>
        <taxon>Echinodermata</taxon>
        <taxon>Eleutherozoa</taxon>
        <taxon>Echinozoa</taxon>
        <taxon>Echinoidea</taxon>
        <taxon>Euechinoidea</taxon>
        <taxon>Echinacea</taxon>
        <taxon>Camarodonta</taxon>
        <taxon>Echinidea</taxon>
        <taxon>Strongylocentrotidae</taxon>
        <taxon>Strongylocentrotus</taxon>
    </lineage>
</organism>
<dbReference type="Pfam" id="PF05219">
    <property type="entry name" value="DREV"/>
    <property type="match status" value="1"/>
</dbReference>
<evidence type="ECO:0000313" key="2">
    <source>
        <dbReference type="EnsemblMetazoa" id="XP_011660737"/>
    </source>
</evidence>
<evidence type="ECO:0000313" key="3">
    <source>
        <dbReference type="Proteomes" id="UP000007110"/>
    </source>
</evidence>
<dbReference type="InterPro" id="IPR029063">
    <property type="entry name" value="SAM-dependent_MTases_sf"/>
</dbReference>
<proteinExistence type="predicted"/>
<dbReference type="GeneID" id="763143"/>
<dbReference type="OMA" id="PYMHYVE"/>
<dbReference type="FunCoup" id="A0A7M7HHW9">
    <property type="interactions" value="1237"/>
</dbReference>
<accession>A0A7M7HHW9</accession>
<dbReference type="InParanoid" id="A0A7M7HHW9"/>
<name>A0A7M7HHW9_STRPU</name>
<evidence type="ECO:0008006" key="4">
    <source>
        <dbReference type="Google" id="ProtNLM"/>
    </source>
</evidence>
<keyword evidence="3" id="KW-1185">Reference proteome</keyword>
<dbReference type="RefSeq" id="XP_011660737.1">
    <property type="nucleotide sequence ID" value="XM_011662435.2"/>
</dbReference>
<dbReference type="CTD" id="51108"/>
<protein>
    <recommendedName>
        <fullName evidence="4">Methyltransferase-like protein 9</fullName>
    </recommendedName>
</protein>
<dbReference type="Gene3D" id="3.40.50.150">
    <property type="entry name" value="Vaccinia Virus protein VP39"/>
    <property type="match status" value="1"/>
</dbReference>
<feature type="compositionally biased region" description="Polar residues" evidence="1">
    <location>
        <begin position="314"/>
        <end position="325"/>
    </location>
</feature>
<dbReference type="PANTHER" id="PTHR12890:SF0">
    <property type="entry name" value="PROTEIN-L-HISTIDINE N-PROS-METHYLTRANSFERASE"/>
    <property type="match status" value="1"/>
</dbReference>
<evidence type="ECO:0000256" key="1">
    <source>
        <dbReference type="SAM" id="MobiDB-lite"/>
    </source>
</evidence>
<dbReference type="GO" id="GO:0106370">
    <property type="term" value="F:protein-L-histidine N-pros-methyltransferase activity"/>
    <property type="evidence" value="ECO:0007669"/>
    <property type="project" value="InterPro"/>
</dbReference>
<dbReference type="KEGG" id="spu:763143"/>
<feature type="compositionally biased region" description="Basic and acidic residues" evidence="1">
    <location>
        <begin position="301"/>
        <end position="312"/>
    </location>
</feature>
<dbReference type="InterPro" id="IPR007884">
    <property type="entry name" value="METL9"/>
</dbReference>
<dbReference type="PANTHER" id="PTHR12890">
    <property type="entry name" value="DREV PROTEIN"/>
    <property type="match status" value="1"/>
</dbReference>
<feature type="region of interest" description="Disordered" evidence="1">
    <location>
        <begin position="301"/>
        <end position="325"/>
    </location>
</feature>
<dbReference type="OrthoDB" id="199041at2759"/>
<dbReference type="Proteomes" id="UP000007110">
    <property type="component" value="Unassembled WGS sequence"/>
</dbReference>
<reference evidence="3" key="1">
    <citation type="submission" date="2015-02" db="EMBL/GenBank/DDBJ databases">
        <title>Genome sequencing for Strongylocentrotus purpuratus.</title>
        <authorList>
            <person name="Murali S."/>
            <person name="Liu Y."/>
            <person name="Vee V."/>
            <person name="English A."/>
            <person name="Wang M."/>
            <person name="Skinner E."/>
            <person name="Han Y."/>
            <person name="Muzny D.M."/>
            <person name="Worley K.C."/>
            <person name="Gibbs R.A."/>
        </authorList>
    </citation>
    <scope>NUCLEOTIDE SEQUENCE</scope>
</reference>
<dbReference type="SUPFAM" id="SSF53335">
    <property type="entry name" value="S-adenosyl-L-methionine-dependent methyltransferases"/>
    <property type="match status" value="1"/>
</dbReference>